<dbReference type="NCBIfam" id="NF047389">
    <property type="entry name" value="ATPase_Sll1717"/>
    <property type="match status" value="1"/>
</dbReference>
<name>A0ABQ6C6Z1_9BURK</name>
<reference evidence="2" key="1">
    <citation type="journal article" date="2019" name="Int. J. Syst. Evol. Microbiol.">
        <title>The Global Catalogue of Microorganisms (GCM) 10K type strain sequencing project: providing services to taxonomists for standard genome sequencing and annotation.</title>
        <authorList>
            <consortium name="The Broad Institute Genomics Platform"/>
            <consortium name="The Broad Institute Genome Sequencing Center for Infectious Disease"/>
            <person name="Wu L."/>
            <person name="Ma J."/>
        </authorList>
    </citation>
    <scope>NUCLEOTIDE SEQUENCE [LARGE SCALE GENOMIC DNA]</scope>
    <source>
        <strain evidence="2">NBRC 109341</strain>
    </source>
</reference>
<protein>
    <recommendedName>
        <fullName evidence="3">Orc1-like AAA ATPase domain-containing protein</fullName>
    </recommendedName>
</protein>
<keyword evidence="2" id="KW-1185">Reference proteome</keyword>
<evidence type="ECO:0000313" key="1">
    <source>
        <dbReference type="EMBL" id="GLS15894.1"/>
    </source>
</evidence>
<sequence length="480" mass="53945">MSFRDIEFGRTSGEAEAAELPHLVADGYFDAGFLEPLTSQRNWLVLARKGAGKSILGEKIKQLVTSTAPSSSVALTHLADFPFKTFSHLMPATVEKASRYPASWSWLLCLQIIDLLRGNSEANKPINVNANGAIEQLEVLGLLPTADLQKLVVRSSKSGFKAQIPKLLEYFNESTAANTPLDLAFLNLLSNLKELIAGYSFNGNQFLIIDGLDDILTKEAVQYETLSALIFETSRLNAFFKSKRLPIWIVVLCRTDIYEVLPGANKNKIRQDSCVELDWYPPSGDVEQSKLLELANLRGCLSLKREIDVFRDFLPVTMEHGIPVKKYLTDLTRHTPRDFIALLTHIQRFSRGAVVSRAEIIDGAKSYSEKYFLPEIKDELVGYVSPRELEIFLNAVGEIHERAFTMEKLEQVAVPLGLQKAKLDVLMHALFAASAIGMTWRDRHTRQNKFEFKFRNPNSNFNSGRTVVLHKGLWKALNIS</sequence>
<accession>A0ABQ6C6Z1</accession>
<organism evidence="1 2">
    <name type="scientific">Hydrogenophaga electricum</name>
    <dbReference type="NCBI Taxonomy" id="1230953"/>
    <lineage>
        <taxon>Bacteria</taxon>
        <taxon>Pseudomonadati</taxon>
        <taxon>Pseudomonadota</taxon>
        <taxon>Betaproteobacteria</taxon>
        <taxon>Burkholderiales</taxon>
        <taxon>Comamonadaceae</taxon>
        <taxon>Hydrogenophaga</taxon>
    </lineage>
</organism>
<gene>
    <name evidence="1" type="ORF">GCM10007935_33310</name>
</gene>
<dbReference type="RefSeq" id="WP_284308709.1">
    <property type="nucleotide sequence ID" value="NZ_BSPB01000037.1"/>
</dbReference>
<comment type="caution">
    <text evidence="1">The sequence shown here is derived from an EMBL/GenBank/DDBJ whole genome shotgun (WGS) entry which is preliminary data.</text>
</comment>
<dbReference type="Proteomes" id="UP001156903">
    <property type="component" value="Unassembled WGS sequence"/>
</dbReference>
<proteinExistence type="predicted"/>
<evidence type="ECO:0000313" key="2">
    <source>
        <dbReference type="Proteomes" id="UP001156903"/>
    </source>
</evidence>
<dbReference type="EMBL" id="BSPB01000037">
    <property type="protein sequence ID" value="GLS15894.1"/>
    <property type="molecule type" value="Genomic_DNA"/>
</dbReference>
<evidence type="ECO:0008006" key="3">
    <source>
        <dbReference type="Google" id="ProtNLM"/>
    </source>
</evidence>
<dbReference type="InterPro" id="IPR059206">
    <property type="entry name" value="Sll1717-like"/>
</dbReference>